<proteinExistence type="predicted"/>
<sequence>MKRFIGLSLVAASLMAASAPASARDGQNAAAAALGVVGGLALGAIASQPPPPPATVYVRRPAPVYVESYEEEPVCVIKRRRYVDEFGDVTIRRIKVCD</sequence>
<keyword evidence="3" id="KW-1185">Reference proteome</keyword>
<feature type="signal peptide" evidence="1">
    <location>
        <begin position="1"/>
        <end position="23"/>
    </location>
</feature>
<evidence type="ECO:0000256" key="1">
    <source>
        <dbReference type="SAM" id="SignalP"/>
    </source>
</evidence>
<dbReference type="Proteomes" id="UP000323142">
    <property type="component" value="Unassembled WGS sequence"/>
</dbReference>
<accession>A0A5B2VIK7</accession>
<comment type="caution">
    <text evidence="2">The sequence shown here is derived from an EMBL/GenBank/DDBJ whole genome shotgun (WGS) entry which is preliminary data.</text>
</comment>
<keyword evidence="1" id="KW-0732">Signal</keyword>
<dbReference type="RefSeq" id="WP_149816349.1">
    <property type="nucleotide sequence ID" value="NZ_VUOA01000016.1"/>
</dbReference>
<gene>
    <name evidence="2" type="ORF">F0L46_07025</name>
</gene>
<dbReference type="AlphaFoldDB" id="A0A5B2VIK7"/>
<reference evidence="2 3" key="1">
    <citation type="submission" date="2019-09" db="EMBL/GenBank/DDBJ databases">
        <title>Salinarimonas rosea gen. nov., sp. nov., a new member of the a-2 subgroup of the Proteobacteria.</title>
        <authorList>
            <person name="Liu J."/>
        </authorList>
    </citation>
    <scope>NUCLEOTIDE SEQUENCE [LARGE SCALE GENOMIC DNA]</scope>
    <source>
        <strain evidence="2 3">BN140002</strain>
    </source>
</reference>
<dbReference type="EMBL" id="VUOA01000016">
    <property type="protein sequence ID" value="KAA2238017.1"/>
    <property type="molecule type" value="Genomic_DNA"/>
</dbReference>
<reference evidence="2 3" key="2">
    <citation type="submission" date="2019-09" db="EMBL/GenBank/DDBJ databases">
        <authorList>
            <person name="Jin C."/>
        </authorList>
    </citation>
    <scope>NUCLEOTIDE SEQUENCE [LARGE SCALE GENOMIC DNA]</scope>
    <source>
        <strain evidence="2 3">BN140002</strain>
    </source>
</reference>
<name>A0A5B2VIK7_9HYPH</name>
<evidence type="ECO:0000313" key="2">
    <source>
        <dbReference type="EMBL" id="KAA2238017.1"/>
    </source>
</evidence>
<feature type="chain" id="PRO_5022950944" evidence="1">
    <location>
        <begin position="24"/>
        <end position="98"/>
    </location>
</feature>
<evidence type="ECO:0000313" key="3">
    <source>
        <dbReference type="Proteomes" id="UP000323142"/>
    </source>
</evidence>
<organism evidence="2 3">
    <name type="scientific">Salinarimonas soli</name>
    <dbReference type="NCBI Taxonomy" id="1638099"/>
    <lineage>
        <taxon>Bacteria</taxon>
        <taxon>Pseudomonadati</taxon>
        <taxon>Pseudomonadota</taxon>
        <taxon>Alphaproteobacteria</taxon>
        <taxon>Hyphomicrobiales</taxon>
        <taxon>Salinarimonadaceae</taxon>
        <taxon>Salinarimonas</taxon>
    </lineage>
</organism>
<protein>
    <submittedName>
        <fullName evidence="2">Uncharacterized protein</fullName>
    </submittedName>
</protein>